<dbReference type="Proteomes" id="UP000000763">
    <property type="component" value="Chromosome 2"/>
</dbReference>
<accession>Q6K798</accession>
<name>Q6K798_ORYSJ</name>
<evidence type="ECO:0000256" key="1">
    <source>
        <dbReference type="SAM" id="MobiDB-lite"/>
    </source>
</evidence>
<protein>
    <submittedName>
        <fullName evidence="3">Uncharacterized protein</fullName>
    </submittedName>
</protein>
<evidence type="ECO:0000313" key="4">
    <source>
        <dbReference type="Proteomes" id="UP000000763"/>
    </source>
</evidence>
<reference evidence="4" key="4">
    <citation type="journal article" date="2008" name="Nucleic Acids Res.">
        <title>The rice annotation project database (RAP-DB): 2008 update.</title>
        <authorList>
            <consortium name="The rice annotation project (RAP)"/>
        </authorList>
    </citation>
    <scope>GENOME REANNOTATION</scope>
    <source>
        <strain evidence="4">cv. Nipponbare</strain>
    </source>
</reference>
<dbReference type="EMBL" id="AP004787">
    <property type="protein sequence ID" value="BAD19474.1"/>
    <property type="molecule type" value="Genomic_DNA"/>
</dbReference>
<dbReference type="AlphaFoldDB" id="Q6K798"/>
<proteinExistence type="predicted"/>
<dbReference type="EMBL" id="AP004852">
    <property type="protein sequence ID" value="BAD19584.1"/>
    <property type="molecule type" value="Genomic_DNA"/>
</dbReference>
<reference evidence="4" key="3">
    <citation type="journal article" date="2005" name="Nature">
        <title>The map-based sequence of the rice genome.</title>
        <authorList>
            <consortium name="International rice genome sequencing project (IRGSP)"/>
            <person name="Matsumoto T."/>
            <person name="Wu J."/>
            <person name="Kanamori H."/>
            <person name="Katayose Y."/>
            <person name="Fujisawa M."/>
            <person name="Namiki N."/>
            <person name="Mizuno H."/>
            <person name="Yamamoto K."/>
            <person name="Antonio B.A."/>
            <person name="Baba T."/>
            <person name="Sakata K."/>
            <person name="Nagamura Y."/>
            <person name="Aoki H."/>
            <person name="Arikawa K."/>
            <person name="Arita K."/>
            <person name="Bito T."/>
            <person name="Chiden Y."/>
            <person name="Fujitsuka N."/>
            <person name="Fukunaka R."/>
            <person name="Hamada M."/>
            <person name="Harada C."/>
            <person name="Hayashi A."/>
            <person name="Hijishita S."/>
            <person name="Honda M."/>
            <person name="Hosokawa S."/>
            <person name="Ichikawa Y."/>
            <person name="Idonuma A."/>
            <person name="Iijima M."/>
            <person name="Ikeda M."/>
            <person name="Ikeno M."/>
            <person name="Ito K."/>
            <person name="Ito S."/>
            <person name="Ito T."/>
            <person name="Ito Y."/>
            <person name="Ito Y."/>
            <person name="Iwabuchi A."/>
            <person name="Kamiya K."/>
            <person name="Karasawa W."/>
            <person name="Kurita K."/>
            <person name="Katagiri S."/>
            <person name="Kikuta A."/>
            <person name="Kobayashi H."/>
            <person name="Kobayashi N."/>
            <person name="Machita K."/>
            <person name="Maehara T."/>
            <person name="Masukawa M."/>
            <person name="Mizubayashi T."/>
            <person name="Mukai Y."/>
            <person name="Nagasaki H."/>
            <person name="Nagata Y."/>
            <person name="Naito S."/>
            <person name="Nakashima M."/>
            <person name="Nakama Y."/>
            <person name="Nakamichi Y."/>
            <person name="Nakamura M."/>
            <person name="Meguro A."/>
            <person name="Negishi M."/>
            <person name="Ohta I."/>
            <person name="Ohta T."/>
            <person name="Okamoto M."/>
            <person name="Ono N."/>
            <person name="Saji S."/>
            <person name="Sakaguchi M."/>
            <person name="Sakai K."/>
            <person name="Shibata M."/>
            <person name="Shimokawa T."/>
            <person name="Song J."/>
            <person name="Takazaki Y."/>
            <person name="Terasawa K."/>
            <person name="Tsugane M."/>
            <person name="Tsuji K."/>
            <person name="Ueda S."/>
            <person name="Waki K."/>
            <person name="Yamagata H."/>
            <person name="Yamamoto M."/>
            <person name="Yamamoto S."/>
            <person name="Yamane H."/>
            <person name="Yoshiki S."/>
            <person name="Yoshihara R."/>
            <person name="Yukawa K."/>
            <person name="Zhong H."/>
            <person name="Yano M."/>
            <person name="Yuan Q."/>
            <person name="Ouyang S."/>
            <person name="Liu J."/>
            <person name="Jones K.M."/>
            <person name="Gansberger K."/>
            <person name="Moffat K."/>
            <person name="Hill J."/>
            <person name="Bera J."/>
            <person name="Fadrosh D."/>
            <person name="Jin S."/>
            <person name="Johri S."/>
            <person name="Kim M."/>
            <person name="Overton L."/>
            <person name="Reardon M."/>
            <person name="Tsitrin T."/>
            <person name="Vuong H."/>
            <person name="Weaver B."/>
            <person name="Ciecko A."/>
            <person name="Tallon L."/>
            <person name="Jackson J."/>
            <person name="Pai G."/>
            <person name="Aken S.V."/>
            <person name="Utterback T."/>
            <person name="Reidmuller S."/>
            <person name="Feldblyum T."/>
            <person name="Hsiao J."/>
            <person name="Zismann V."/>
            <person name="Iobst S."/>
            <person name="de Vazeille A.R."/>
            <person name="Buell C.R."/>
            <person name="Ying K."/>
            <person name="Li Y."/>
            <person name="Lu T."/>
            <person name="Huang Y."/>
            <person name="Zhao Q."/>
            <person name="Feng Q."/>
            <person name="Zhang L."/>
            <person name="Zhu J."/>
            <person name="Weng Q."/>
            <person name="Mu J."/>
            <person name="Lu Y."/>
            <person name="Fan D."/>
            <person name="Liu Y."/>
            <person name="Guan J."/>
            <person name="Zhang Y."/>
            <person name="Yu S."/>
            <person name="Liu X."/>
            <person name="Zhang Y."/>
            <person name="Hong G."/>
            <person name="Han B."/>
            <person name="Choisne N."/>
            <person name="Demange N."/>
            <person name="Orjeda G."/>
            <person name="Samain S."/>
            <person name="Cattolico L."/>
            <person name="Pelletier E."/>
            <person name="Couloux A."/>
            <person name="Segurens B."/>
            <person name="Wincker P."/>
            <person name="D'Hont A."/>
            <person name="Scarpelli C."/>
            <person name="Weissenbach J."/>
            <person name="Salanoubat M."/>
            <person name="Quetier F."/>
            <person name="Yu Y."/>
            <person name="Kim H.R."/>
            <person name="Rambo T."/>
            <person name="Currie J."/>
            <person name="Collura K."/>
            <person name="Luo M."/>
            <person name="Yang T."/>
            <person name="Ammiraju J.S.S."/>
            <person name="Engler F."/>
            <person name="Soderlund C."/>
            <person name="Wing R.A."/>
            <person name="Palmer L.E."/>
            <person name="de la Bastide M."/>
            <person name="Spiegel L."/>
            <person name="Nascimento L."/>
            <person name="Zutavern T."/>
            <person name="O'Shaughnessy A."/>
            <person name="Dike S."/>
            <person name="Dedhia N."/>
            <person name="Preston R."/>
            <person name="Balija V."/>
            <person name="McCombie W.R."/>
            <person name="Chow T."/>
            <person name="Chen H."/>
            <person name="Chung M."/>
            <person name="Chen C."/>
            <person name="Shaw J."/>
            <person name="Wu H."/>
            <person name="Hsiao K."/>
            <person name="Chao Y."/>
            <person name="Chu M."/>
            <person name="Cheng C."/>
            <person name="Hour A."/>
            <person name="Lee P."/>
            <person name="Lin S."/>
            <person name="Lin Y."/>
            <person name="Liou J."/>
            <person name="Liu S."/>
            <person name="Hsing Y."/>
            <person name="Raghuvanshi S."/>
            <person name="Mohanty A."/>
            <person name="Bharti A.K."/>
            <person name="Gaur A."/>
            <person name="Gupta V."/>
            <person name="Kumar D."/>
            <person name="Ravi V."/>
            <person name="Vij S."/>
            <person name="Kapur A."/>
            <person name="Khurana P."/>
            <person name="Khurana P."/>
            <person name="Khurana J.P."/>
            <person name="Tyagi A.K."/>
            <person name="Gaikwad K."/>
            <person name="Singh A."/>
            <person name="Dalal V."/>
            <person name="Srivastava S."/>
            <person name="Dixit A."/>
            <person name="Pal A.K."/>
            <person name="Ghazi I.A."/>
            <person name="Yadav M."/>
            <person name="Pandit A."/>
            <person name="Bhargava A."/>
            <person name="Sureshbabu K."/>
            <person name="Batra K."/>
            <person name="Sharma T.R."/>
            <person name="Mohapatra T."/>
            <person name="Singh N.K."/>
            <person name="Messing J."/>
            <person name="Nelson A.B."/>
            <person name="Fuks G."/>
            <person name="Kavchok S."/>
            <person name="Keizer G."/>
            <person name="Linton E."/>
            <person name="Llaca V."/>
            <person name="Song R."/>
            <person name="Tanyolac B."/>
            <person name="Young S."/>
            <person name="Ho-Il K."/>
            <person name="Hahn J.H."/>
            <person name="Sangsakoo G."/>
            <person name="Vanavichit A."/>
            <person name="de Mattos Luiz.A.T."/>
            <person name="Zimmer P.D."/>
            <person name="Malone G."/>
            <person name="Dellagostin O."/>
            <person name="de Oliveira A.C."/>
            <person name="Bevan M."/>
            <person name="Bancroft I."/>
            <person name="Minx P."/>
            <person name="Cordum H."/>
            <person name="Wilson R."/>
            <person name="Cheng Z."/>
            <person name="Jin W."/>
            <person name="Jiang J."/>
            <person name="Leong S.A."/>
            <person name="Iwama H."/>
            <person name="Gojobori T."/>
            <person name="Itoh T."/>
            <person name="Niimura Y."/>
            <person name="Fujii Y."/>
            <person name="Habara T."/>
            <person name="Sakai H."/>
            <person name="Sato Y."/>
            <person name="Wilson G."/>
            <person name="Kumar K."/>
            <person name="McCouch S."/>
            <person name="Juretic N."/>
            <person name="Hoen D."/>
            <person name="Wright S."/>
            <person name="Bruskiewich R."/>
            <person name="Bureau T."/>
            <person name="Miyao A."/>
            <person name="Hirochika H."/>
            <person name="Nishikawa T."/>
            <person name="Kadowaki K."/>
            <person name="Sugiura M."/>
            <person name="Burr B."/>
            <person name="Sasaki T."/>
        </authorList>
    </citation>
    <scope>NUCLEOTIDE SEQUENCE [LARGE SCALE GENOMIC DNA]</scope>
    <source>
        <strain evidence="4">cv. Nipponbare</strain>
    </source>
</reference>
<gene>
    <name evidence="3" type="ORF">OJ1371_D04.16</name>
    <name evidence="2" type="ORF">P0403C01.8</name>
</gene>
<reference evidence="3" key="2">
    <citation type="submission" date="2002-03" db="EMBL/GenBank/DDBJ databases">
        <title>Oryza sativa nipponbare(GA3) genomic DNA, chromosome 2, BAC clone:OJ1371_D04.</title>
        <authorList>
            <person name="Sasaki T."/>
            <person name="Matsumoto T."/>
            <person name="Yamamoto K."/>
        </authorList>
    </citation>
    <scope>NUCLEOTIDE SEQUENCE</scope>
</reference>
<sequence length="174" mass="18212">MGTERTVAAMTPLPLSSLMTMPTVMRGVPFLLAAHLKQDGERWGRKKRGRMEEEDGTDISTGHGAGEATPATRGRGGEEVAVNSAFLTIVDVTVAAATAMGFDSVVGLCHSLLSRFPALHGDKTLAAAVATVAKPSGGGEEHGSVDLTVHREERGGAAMVWNGASERPDWFLDG</sequence>
<feature type="region of interest" description="Disordered" evidence="1">
    <location>
        <begin position="42"/>
        <end position="76"/>
    </location>
</feature>
<reference evidence="2" key="1">
    <citation type="submission" date="2002-02" db="EMBL/GenBank/DDBJ databases">
        <title>Oryza sativa nipponbare(GA3) genomic DNA, chromosome 2, PAC clone:P0403C01.</title>
        <authorList>
            <person name="Sasaki T."/>
            <person name="Matsumoto T."/>
            <person name="Yamamoto K."/>
        </authorList>
    </citation>
    <scope>NUCLEOTIDE SEQUENCE</scope>
</reference>
<evidence type="ECO:0000313" key="3">
    <source>
        <dbReference type="EMBL" id="BAD19584.1"/>
    </source>
</evidence>
<organism evidence="3 4">
    <name type="scientific">Oryza sativa subsp. japonica</name>
    <name type="common">Rice</name>
    <dbReference type="NCBI Taxonomy" id="39947"/>
    <lineage>
        <taxon>Eukaryota</taxon>
        <taxon>Viridiplantae</taxon>
        <taxon>Streptophyta</taxon>
        <taxon>Embryophyta</taxon>
        <taxon>Tracheophyta</taxon>
        <taxon>Spermatophyta</taxon>
        <taxon>Magnoliopsida</taxon>
        <taxon>Liliopsida</taxon>
        <taxon>Poales</taxon>
        <taxon>Poaceae</taxon>
        <taxon>BOP clade</taxon>
        <taxon>Oryzoideae</taxon>
        <taxon>Oryzeae</taxon>
        <taxon>Oryzinae</taxon>
        <taxon>Oryza</taxon>
        <taxon>Oryza sativa</taxon>
    </lineage>
</organism>
<evidence type="ECO:0000313" key="2">
    <source>
        <dbReference type="EMBL" id="BAD19474.1"/>
    </source>
</evidence>